<dbReference type="GO" id="GO:0030145">
    <property type="term" value="F:manganese ion binding"/>
    <property type="evidence" value="ECO:0007669"/>
    <property type="project" value="InterPro"/>
</dbReference>
<evidence type="ECO:0000256" key="4">
    <source>
        <dbReference type="ARBA" id="ARBA00022797"/>
    </source>
</evidence>
<comment type="similarity">
    <text evidence="2">Belongs to the mandelate racemase/muconate lactonizing enzyme family.</text>
</comment>
<evidence type="ECO:0000256" key="2">
    <source>
        <dbReference type="ARBA" id="ARBA00008031"/>
    </source>
</evidence>
<keyword evidence="8" id="KW-0413">Isomerase</keyword>
<feature type="domain" description="Mandelate racemase/muconate lactonizing enzyme C-terminal" evidence="7">
    <location>
        <begin position="151"/>
        <end position="245"/>
    </location>
</feature>
<dbReference type="Gene3D" id="3.30.390.10">
    <property type="entry name" value="Enolase-like, N-terminal domain"/>
    <property type="match status" value="1"/>
</dbReference>
<gene>
    <name evidence="8" type="ORF">COA71_05270</name>
</gene>
<dbReference type="InterPro" id="IPR013341">
    <property type="entry name" value="Mandelate_racemase_N_dom"/>
</dbReference>
<keyword evidence="5" id="KW-0464">Manganese</keyword>
<proteinExistence type="inferred from homology"/>
<dbReference type="PANTHER" id="PTHR48080:SF3">
    <property type="entry name" value="ENOLASE SUPERFAMILY MEMBER DDB_G0284701"/>
    <property type="match status" value="1"/>
</dbReference>
<accession>A0A2A5CHQ6</accession>
<keyword evidence="3" id="KW-0479">Metal-binding</keyword>
<keyword evidence="4" id="KW-0058">Aromatic hydrocarbons catabolism</keyword>
<evidence type="ECO:0000256" key="5">
    <source>
        <dbReference type="ARBA" id="ARBA00023211"/>
    </source>
</evidence>
<dbReference type="Proteomes" id="UP000228987">
    <property type="component" value="Unassembled WGS sequence"/>
</dbReference>
<dbReference type="GO" id="GO:0018850">
    <property type="term" value="F:chloromuconate cycloisomerase activity"/>
    <property type="evidence" value="ECO:0007669"/>
    <property type="project" value="InterPro"/>
</dbReference>
<feature type="active site" description="Proton donor" evidence="6">
    <location>
        <position position="327"/>
    </location>
</feature>
<dbReference type="CDD" id="cd03318">
    <property type="entry name" value="MLE"/>
    <property type="match status" value="1"/>
</dbReference>
<dbReference type="SUPFAM" id="SSF51604">
    <property type="entry name" value="Enolase C-terminal domain-like"/>
    <property type="match status" value="1"/>
</dbReference>
<evidence type="ECO:0000256" key="3">
    <source>
        <dbReference type="ARBA" id="ARBA00022723"/>
    </source>
</evidence>
<dbReference type="PANTHER" id="PTHR48080">
    <property type="entry name" value="D-GALACTONATE DEHYDRATASE-RELATED"/>
    <property type="match status" value="1"/>
</dbReference>
<dbReference type="InterPro" id="IPR013370">
    <property type="entry name" value="Chloromuconate_cycloisomerase"/>
</dbReference>
<dbReference type="SUPFAM" id="SSF54826">
    <property type="entry name" value="Enolase N-terminal domain-like"/>
    <property type="match status" value="1"/>
</dbReference>
<organism evidence="8 9">
    <name type="scientific">SAR86 cluster bacterium</name>
    <dbReference type="NCBI Taxonomy" id="2030880"/>
    <lineage>
        <taxon>Bacteria</taxon>
        <taxon>Pseudomonadati</taxon>
        <taxon>Pseudomonadota</taxon>
        <taxon>Gammaproteobacteria</taxon>
        <taxon>SAR86 cluster</taxon>
    </lineage>
</organism>
<name>A0A2A5CHQ6_9GAMM</name>
<dbReference type="Pfam" id="PF02746">
    <property type="entry name" value="MR_MLE_N"/>
    <property type="match status" value="1"/>
</dbReference>
<dbReference type="NCBIfam" id="TIGR02534">
    <property type="entry name" value="mucon_cyclo"/>
    <property type="match status" value="1"/>
</dbReference>
<sequence>MNTEIIEKIDTTIVDLPLKRIHKFSATTINCKSFVIVQIHTKNGVIGIGEATTPGGPWWAGEAVETIKVMIDSYLAPALIGENALQINALLQKMDAVAAHNPFSKAALEMALLDIKGQVLNVPIYELFGGLSRESMPLKWPLAQGNAKADLEEAEHLMSFNVAQEFKVKMGYMSPEDDVNYIGELCRGLNGKATLCGDLNATWSELTTQKYLPELAAHGMDMLEQPVAAWNRLALARIRDASPMPILADESVCSPQDVNETYRLGSADMLSLKIFKHGGLTRTHQISQIAAANGIACYAGTFLESSIGTAAFMHLVAAQDNINGGNELVGPIWLADDIVEDPVQYKDNHIWVKHSPGLGVTLDLDKLSHYQRV</sequence>
<reference evidence="9" key="1">
    <citation type="submission" date="2017-08" db="EMBL/GenBank/DDBJ databases">
        <title>A dynamic microbial community with high functional redundancy inhabits the cold, oxic subseafloor aquifer.</title>
        <authorList>
            <person name="Tully B.J."/>
            <person name="Wheat C.G."/>
            <person name="Glazer B.T."/>
            <person name="Huber J.A."/>
        </authorList>
    </citation>
    <scope>NUCLEOTIDE SEQUENCE [LARGE SCALE GENOMIC DNA]</scope>
</reference>
<evidence type="ECO:0000256" key="1">
    <source>
        <dbReference type="ARBA" id="ARBA00001936"/>
    </source>
</evidence>
<dbReference type="AlphaFoldDB" id="A0A2A5CHQ6"/>
<dbReference type="SFLD" id="SFLDG01258">
    <property type="entry name" value="(chloro)muconate_cycloisomeras"/>
    <property type="match status" value="1"/>
</dbReference>
<dbReference type="EMBL" id="NVWI01000002">
    <property type="protein sequence ID" value="PCJ42906.1"/>
    <property type="molecule type" value="Genomic_DNA"/>
</dbReference>
<dbReference type="Gene3D" id="3.20.20.120">
    <property type="entry name" value="Enolase-like C-terminal domain"/>
    <property type="match status" value="1"/>
</dbReference>
<comment type="cofactor">
    <cofactor evidence="1">
        <name>Mn(2+)</name>
        <dbReference type="ChEBI" id="CHEBI:29035"/>
    </cofactor>
</comment>
<dbReference type="InterPro" id="IPR013342">
    <property type="entry name" value="Mandelate_racemase_C"/>
</dbReference>
<evidence type="ECO:0000259" key="7">
    <source>
        <dbReference type="SMART" id="SM00922"/>
    </source>
</evidence>
<dbReference type="SFLD" id="SFLDG00180">
    <property type="entry name" value="muconate_cycloisomerase"/>
    <property type="match status" value="1"/>
</dbReference>
<evidence type="ECO:0000313" key="9">
    <source>
        <dbReference type="Proteomes" id="UP000228987"/>
    </source>
</evidence>
<dbReference type="InterPro" id="IPR036849">
    <property type="entry name" value="Enolase-like_C_sf"/>
</dbReference>
<dbReference type="GO" id="GO:0018849">
    <property type="term" value="F:muconate cycloisomerase activity"/>
    <property type="evidence" value="ECO:0007669"/>
    <property type="project" value="InterPro"/>
</dbReference>
<dbReference type="InterPro" id="IPR029017">
    <property type="entry name" value="Enolase-like_N"/>
</dbReference>
<dbReference type="SMART" id="SM00922">
    <property type="entry name" value="MR_MLE"/>
    <property type="match status" value="1"/>
</dbReference>
<comment type="caution">
    <text evidence="8">The sequence shown here is derived from an EMBL/GenBank/DDBJ whole genome shotgun (WGS) entry which is preliminary data.</text>
</comment>
<feature type="active site" description="Proton acceptor" evidence="6">
    <location>
        <position position="169"/>
    </location>
</feature>
<protein>
    <submittedName>
        <fullName evidence="8">Chloromuconate cycloisomerase</fullName>
    </submittedName>
</protein>
<dbReference type="SFLD" id="SFLDS00001">
    <property type="entry name" value="Enolase"/>
    <property type="match status" value="1"/>
</dbReference>
<dbReference type="InterPro" id="IPR029065">
    <property type="entry name" value="Enolase_C-like"/>
</dbReference>
<evidence type="ECO:0000313" key="8">
    <source>
        <dbReference type="EMBL" id="PCJ42906.1"/>
    </source>
</evidence>
<dbReference type="Pfam" id="PF13378">
    <property type="entry name" value="MR_MLE_C"/>
    <property type="match status" value="1"/>
</dbReference>
<dbReference type="InterPro" id="IPR034593">
    <property type="entry name" value="DgoD-like"/>
</dbReference>
<evidence type="ECO:0000256" key="6">
    <source>
        <dbReference type="PIRSR" id="PIRSR613370-1"/>
    </source>
</evidence>